<protein>
    <submittedName>
        <fullName evidence="1">Uncharacterized protein</fullName>
    </submittedName>
</protein>
<reference evidence="1 2" key="1">
    <citation type="submission" date="2016-03" db="EMBL/GenBank/DDBJ databases">
        <title>Whole genome sequencing of Grifola frondosa 9006-11.</title>
        <authorList>
            <person name="Min B."/>
            <person name="Park H."/>
            <person name="Kim J.-G."/>
            <person name="Cho H."/>
            <person name="Oh Y.-L."/>
            <person name="Kong W.-S."/>
            <person name="Choi I.-G."/>
        </authorList>
    </citation>
    <scope>NUCLEOTIDE SEQUENCE [LARGE SCALE GENOMIC DNA]</scope>
    <source>
        <strain evidence="1 2">9006-11</strain>
    </source>
</reference>
<gene>
    <name evidence="1" type="ORF">A0H81_07267</name>
</gene>
<accession>A0A1C7M8W5</accession>
<dbReference type="Proteomes" id="UP000092993">
    <property type="component" value="Unassembled WGS sequence"/>
</dbReference>
<dbReference type="EMBL" id="LUGG01000007">
    <property type="protein sequence ID" value="OBZ73027.1"/>
    <property type="molecule type" value="Genomic_DNA"/>
</dbReference>
<sequence>MSRPGLGLPWQHIREVWIGECDAGTLLFYPLPTPESPYPNLEAILVFDRTLRDSFLYNGSTGSPTQSMQCFPKLRTLRVVWIRTSPDISLSVGSYDLKFQAQHRACTRLPFTHLVIEFAAWRRGAMGRVAEDVESFFDSVRYKIFDGTISPKLPYT</sequence>
<proteinExistence type="predicted"/>
<evidence type="ECO:0000313" key="2">
    <source>
        <dbReference type="Proteomes" id="UP000092993"/>
    </source>
</evidence>
<evidence type="ECO:0000313" key="1">
    <source>
        <dbReference type="EMBL" id="OBZ73027.1"/>
    </source>
</evidence>
<dbReference type="AlphaFoldDB" id="A0A1C7M8W5"/>
<organism evidence="1 2">
    <name type="scientific">Grifola frondosa</name>
    <name type="common">Maitake</name>
    <name type="synonym">Polyporus frondosus</name>
    <dbReference type="NCBI Taxonomy" id="5627"/>
    <lineage>
        <taxon>Eukaryota</taxon>
        <taxon>Fungi</taxon>
        <taxon>Dikarya</taxon>
        <taxon>Basidiomycota</taxon>
        <taxon>Agaricomycotina</taxon>
        <taxon>Agaricomycetes</taxon>
        <taxon>Polyporales</taxon>
        <taxon>Grifolaceae</taxon>
        <taxon>Grifola</taxon>
    </lineage>
</organism>
<keyword evidence="2" id="KW-1185">Reference proteome</keyword>
<comment type="caution">
    <text evidence="1">The sequence shown here is derived from an EMBL/GenBank/DDBJ whole genome shotgun (WGS) entry which is preliminary data.</text>
</comment>
<name>A0A1C7M8W5_GRIFR</name>